<feature type="transmembrane region" description="Helical" evidence="1">
    <location>
        <begin position="254"/>
        <end position="276"/>
    </location>
</feature>
<protein>
    <recommendedName>
        <fullName evidence="2">Glycosyltransferase 2-like domain-containing protein</fullName>
    </recommendedName>
</protein>
<sequence length="283" mass="32345">MDLSIIIVNYNTKELLRKCLGSVLNSVGSWQMEVIVSDNGSTDGSITMVETNFSQVKLIQNNANLGFSQGNNVAIKQAIGKYILLLNSDTAVRPDAIDLSIKYMDDHIDVGIMGAKVLLPDGTLDKACRRKFPNPWNSFLRLFGLAKLSDYNIDTPIDQEVEVDAVMGAYLMIRKTVVDKIGLLDEEYFMYGEDLDWCWQTKAAGYKVMYYPKAEIVHYKYGSSQLIPFRTIKMAHQAMKIFYRKHYAPKYNSLFNVFVYLGINLRMYLVLLVNIFRKKKTVH</sequence>
<evidence type="ECO:0000313" key="3">
    <source>
        <dbReference type="EMBL" id="OGE73641.1"/>
    </source>
</evidence>
<dbReference type="STRING" id="1817821.A2717_03330"/>
<reference evidence="3 4" key="1">
    <citation type="journal article" date="2016" name="Nat. Commun.">
        <title>Thousands of microbial genomes shed light on interconnected biogeochemical processes in an aquifer system.</title>
        <authorList>
            <person name="Anantharaman K."/>
            <person name="Brown C.T."/>
            <person name="Hug L.A."/>
            <person name="Sharon I."/>
            <person name="Castelle C.J."/>
            <person name="Probst A.J."/>
            <person name="Thomas B.C."/>
            <person name="Singh A."/>
            <person name="Wilkins M.J."/>
            <person name="Karaoz U."/>
            <person name="Brodie E.L."/>
            <person name="Williams K.H."/>
            <person name="Hubbard S.S."/>
            <person name="Banfield J.F."/>
        </authorList>
    </citation>
    <scope>NUCLEOTIDE SEQUENCE [LARGE SCALE GENOMIC DNA]</scope>
</reference>
<dbReference type="PANTHER" id="PTHR43179:SF7">
    <property type="entry name" value="RHAMNOSYLTRANSFERASE WBBL"/>
    <property type="match status" value="1"/>
</dbReference>
<dbReference type="EMBL" id="MFEH01000005">
    <property type="protein sequence ID" value="OGE73641.1"/>
    <property type="molecule type" value="Genomic_DNA"/>
</dbReference>
<dbReference type="InterPro" id="IPR001173">
    <property type="entry name" value="Glyco_trans_2-like"/>
</dbReference>
<accession>A0A1F5N7I1</accession>
<comment type="caution">
    <text evidence="3">The sequence shown here is derived from an EMBL/GenBank/DDBJ whole genome shotgun (WGS) entry which is preliminary data.</text>
</comment>
<keyword evidence="1" id="KW-1133">Transmembrane helix</keyword>
<dbReference type="Gene3D" id="3.90.550.10">
    <property type="entry name" value="Spore Coat Polysaccharide Biosynthesis Protein SpsA, Chain A"/>
    <property type="match status" value="1"/>
</dbReference>
<evidence type="ECO:0000259" key="2">
    <source>
        <dbReference type="Pfam" id="PF00535"/>
    </source>
</evidence>
<dbReference type="AlphaFoldDB" id="A0A1F5N7I1"/>
<dbReference type="Pfam" id="PF00535">
    <property type="entry name" value="Glycos_transf_2"/>
    <property type="match status" value="1"/>
</dbReference>
<gene>
    <name evidence="3" type="ORF">A2717_03330</name>
</gene>
<proteinExistence type="predicted"/>
<feature type="domain" description="Glycosyltransferase 2-like" evidence="2">
    <location>
        <begin position="4"/>
        <end position="130"/>
    </location>
</feature>
<evidence type="ECO:0000256" key="1">
    <source>
        <dbReference type="SAM" id="Phobius"/>
    </source>
</evidence>
<dbReference type="InterPro" id="IPR029044">
    <property type="entry name" value="Nucleotide-diphossugar_trans"/>
</dbReference>
<keyword evidence="1" id="KW-0812">Transmembrane</keyword>
<organism evidence="3 4">
    <name type="scientific">Candidatus Doudnabacteria bacterium RIFCSPHIGHO2_01_FULL_41_86</name>
    <dbReference type="NCBI Taxonomy" id="1817821"/>
    <lineage>
        <taxon>Bacteria</taxon>
        <taxon>Candidatus Doudnaibacteriota</taxon>
    </lineage>
</organism>
<dbReference type="Proteomes" id="UP000177610">
    <property type="component" value="Unassembled WGS sequence"/>
</dbReference>
<keyword evidence="1" id="KW-0472">Membrane</keyword>
<dbReference type="SUPFAM" id="SSF53448">
    <property type="entry name" value="Nucleotide-diphospho-sugar transferases"/>
    <property type="match status" value="1"/>
</dbReference>
<dbReference type="CDD" id="cd04186">
    <property type="entry name" value="GT_2_like_c"/>
    <property type="match status" value="1"/>
</dbReference>
<dbReference type="PANTHER" id="PTHR43179">
    <property type="entry name" value="RHAMNOSYLTRANSFERASE WBBL"/>
    <property type="match status" value="1"/>
</dbReference>
<name>A0A1F5N7I1_9BACT</name>
<evidence type="ECO:0000313" key="4">
    <source>
        <dbReference type="Proteomes" id="UP000177610"/>
    </source>
</evidence>